<dbReference type="EMBL" id="CAJGYO010000014">
    <property type="protein sequence ID" value="CAD6268626.1"/>
    <property type="molecule type" value="Genomic_DNA"/>
</dbReference>
<dbReference type="Proteomes" id="UP000604825">
    <property type="component" value="Unassembled WGS sequence"/>
</dbReference>
<organism evidence="2 3">
    <name type="scientific">Miscanthus lutarioriparius</name>
    <dbReference type="NCBI Taxonomy" id="422564"/>
    <lineage>
        <taxon>Eukaryota</taxon>
        <taxon>Viridiplantae</taxon>
        <taxon>Streptophyta</taxon>
        <taxon>Embryophyta</taxon>
        <taxon>Tracheophyta</taxon>
        <taxon>Spermatophyta</taxon>
        <taxon>Magnoliopsida</taxon>
        <taxon>Liliopsida</taxon>
        <taxon>Poales</taxon>
        <taxon>Poaceae</taxon>
        <taxon>PACMAD clade</taxon>
        <taxon>Panicoideae</taxon>
        <taxon>Andropogonodae</taxon>
        <taxon>Andropogoneae</taxon>
        <taxon>Saccharinae</taxon>
        <taxon>Miscanthus</taxon>
    </lineage>
</organism>
<keyword evidence="3" id="KW-1185">Reference proteome</keyword>
<keyword evidence="1" id="KW-0732">Signal</keyword>
<reference evidence="2" key="1">
    <citation type="submission" date="2020-10" db="EMBL/GenBank/DDBJ databases">
        <authorList>
            <person name="Han B."/>
            <person name="Lu T."/>
            <person name="Zhao Q."/>
            <person name="Huang X."/>
            <person name="Zhao Y."/>
        </authorList>
    </citation>
    <scope>NUCLEOTIDE SEQUENCE</scope>
</reference>
<evidence type="ECO:0000313" key="2">
    <source>
        <dbReference type="EMBL" id="CAD6268626.1"/>
    </source>
</evidence>
<dbReference type="AlphaFoldDB" id="A0A811REB5"/>
<feature type="signal peptide" evidence="1">
    <location>
        <begin position="1"/>
        <end position="16"/>
    </location>
</feature>
<feature type="chain" id="PRO_5032550853" evidence="1">
    <location>
        <begin position="17"/>
        <end position="116"/>
    </location>
</feature>
<comment type="caution">
    <text evidence="2">The sequence shown here is derived from an EMBL/GenBank/DDBJ whole genome shotgun (WGS) entry which is preliminary data.</text>
</comment>
<gene>
    <name evidence="2" type="ORF">NCGR_LOCUS51931</name>
</gene>
<evidence type="ECO:0000256" key="1">
    <source>
        <dbReference type="SAM" id="SignalP"/>
    </source>
</evidence>
<evidence type="ECO:0000313" key="3">
    <source>
        <dbReference type="Proteomes" id="UP000604825"/>
    </source>
</evidence>
<sequence length="116" mass="12697">MASSSSSFLLMAVALAKTCLPSGRGVQRAHPHNRWDSSSTKLSLITNIAISEVSVKPKAPQTFGRPQGVAKKHLYLRREGSRSRTYLLRLAAKAGGYRVVDDVILADFKAVQFTRP</sequence>
<proteinExistence type="predicted"/>
<accession>A0A811REB5</accession>
<protein>
    <submittedName>
        <fullName evidence="2">Uncharacterized protein</fullName>
    </submittedName>
</protein>
<name>A0A811REB5_9POAL</name>